<evidence type="ECO:0000256" key="5">
    <source>
        <dbReference type="PROSITE-ProRule" id="PRU01363"/>
    </source>
</evidence>
<dbReference type="GO" id="GO:0031177">
    <property type="term" value="F:phosphopantetheine binding"/>
    <property type="evidence" value="ECO:0007669"/>
    <property type="project" value="InterPro"/>
</dbReference>
<dbReference type="FunFam" id="1.10.1200.10:FF:000007">
    <property type="entry name" value="Probable polyketide synthase pks17"/>
    <property type="match status" value="1"/>
</dbReference>
<organism evidence="9 10">
    <name type="scientific">Streptomyces parvulus</name>
    <dbReference type="NCBI Taxonomy" id="146923"/>
    <lineage>
        <taxon>Bacteria</taxon>
        <taxon>Bacillati</taxon>
        <taxon>Actinomycetota</taxon>
        <taxon>Actinomycetes</taxon>
        <taxon>Kitasatosporales</taxon>
        <taxon>Streptomycetaceae</taxon>
        <taxon>Streptomyces</taxon>
    </lineage>
</organism>
<dbReference type="GO" id="GO:0006633">
    <property type="term" value="P:fatty acid biosynthetic process"/>
    <property type="evidence" value="ECO:0007669"/>
    <property type="project" value="TreeGrafter"/>
</dbReference>
<keyword evidence="3" id="KW-0808">Transferase</keyword>
<dbReference type="CDD" id="cd00833">
    <property type="entry name" value="PKS"/>
    <property type="match status" value="1"/>
</dbReference>
<dbReference type="SMART" id="SM00825">
    <property type="entry name" value="PKS_KS"/>
    <property type="match status" value="1"/>
</dbReference>
<evidence type="ECO:0000313" key="10">
    <source>
        <dbReference type="Proteomes" id="UP000253742"/>
    </source>
</evidence>
<evidence type="ECO:0000256" key="3">
    <source>
        <dbReference type="ARBA" id="ARBA00022679"/>
    </source>
</evidence>
<accession>A0A369USW9</accession>
<dbReference type="InterPro" id="IPR049900">
    <property type="entry name" value="PKS_mFAS_DH"/>
</dbReference>
<name>A0A369USW9_9ACTN</name>
<dbReference type="Gene3D" id="3.10.129.110">
    <property type="entry name" value="Polyketide synthase dehydratase"/>
    <property type="match status" value="1"/>
</dbReference>
<dbReference type="InterPro" id="IPR036291">
    <property type="entry name" value="NAD(P)-bd_dom_sf"/>
</dbReference>
<evidence type="ECO:0000259" key="7">
    <source>
        <dbReference type="PROSITE" id="PS52004"/>
    </source>
</evidence>
<dbReference type="SMART" id="SM00826">
    <property type="entry name" value="PKS_DH"/>
    <property type="match status" value="1"/>
</dbReference>
<dbReference type="InterPro" id="IPR020807">
    <property type="entry name" value="PKS_DH"/>
</dbReference>
<dbReference type="SMART" id="SM00823">
    <property type="entry name" value="PKS_PP"/>
    <property type="match status" value="1"/>
</dbReference>
<proteinExistence type="predicted"/>
<dbReference type="PROSITE" id="PS50075">
    <property type="entry name" value="CARRIER"/>
    <property type="match status" value="1"/>
</dbReference>
<dbReference type="PROSITE" id="PS52019">
    <property type="entry name" value="PKS_MFAS_DH"/>
    <property type="match status" value="1"/>
</dbReference>
<keyword evidence="1" id="KW-0596">Phosphopantetheine</keyword>
<dbReference type="PROSITE" id="PS00012">
    <property type="entry name" value="PHOSPHOPANTETHEINE"/>
    <property type="match status" value="1"/>
</dbReference>
<dbReference type="PANTHER" id="PTHR43775">
    <property type="entry name" value="FATTY ACID SYNTHASE"/>
    <property type="match status" value="1"/>
</dbReference>
<dbReference type="Pfam" id="PF08659">
    <property type="entry name" value="KR"/>
    <property type="match status" value="1"/>
</dbReference>
<protein>
    <submittedName>
        <fullName evidence="9">SDR family NAD(P)-dependent oxidoreductase</fullName>
    </submittedName>
</protein>
<dbReference type="Pfam" id="PF00109">
    <property type="entry name" value="ketoacyl-synt"/>
    <property type="match status" value="1"/>
</dbReference>
<dbReference type="InterPro" id="IPR057326">
    <property type="entry name" value="KR_dom"/>
</dbReference>
<keyword evidence="4" id="KW-0511">Multifunctional enzyme</keyword>
<dbReference type="PANTHER" id="PTHR43775:SF51">
    <property type="entry name" value="INACTIVE PHENOLPHTHIOCEROL SYNTHESIS POLYKETIDE SYNTHASE TYPE I PKS1-RELATED"/>
    <property type="match status" value="1"/>
</dbReference>
<dbReference type="SUPFAM" id="SSF51735">
    <property type="entry name" value="NAD(P)-binding Rossmann-fold domains"/>
    <property type="match status" value="2"/>
</dbReference>
<keyword evidence="2" id="KW-0597">Phosphoprotein</keyword>
<dbReference type="InterPro" id="IPR016039">
    <property type="entry name" value="Thiolase-like"/>
</dbReference>
<dbReference type="AlphaFoldDB" id="A0A369USW9"/>
<dbReference type="PROSITE" id="PS52004">
    <property type="entry name" value="KS3_2"/>
    <property type="match status" value="1"/>
</dbReference>
<feature type="domain" description="PKS/mFAS DH" evidence="8">
    <location>
        <begin position="92"/>
        <end position="377"/>
    </location>
</feature>
<dbReference type="SMART" id="SM00822">
    <property type="entry name" value="PKS_KR"/>
    <property type="match status" value="1"/>
</dbReference>
<dbReference type="CDD" id="cd08956">
    <property type="entry name" value="KR_3_FAS_SDR_x"/>
    <property type="match status" value="1"/>
</dbReference>
<gene>
    <name evidence="9" type="ORF">DVZ84_38420</name>
</gene>
<dbReference type="SUPFAM" id="SSF53901">
    <property type="entry name" value="Thiolase-like"/>
    <property type="match status" value="1"/>
</dbReference>
<dbReference type="SUPFAM" id="SSF47336">
    <property type="entry name" value="ACP-like"/>
    <property type="match status" value="1"/>
</dbReference>
<dbReference type="SMART" id="SM01294">
    <property type="entry name" value="PKS_PP_betabranch"/>
    <property type="match status" value="1"/>
</dbReference>
<reference evidence="9 10" key="1">
    <citation type="submission" date="2018-07" db="EMBL/GenBank/DDBJ databases">
        <title>Genome guided investigation of antibiotics producing actinomycetales strain isolated from a Macau mangrove ecosystem.</title>
        <authorList>
            <person name="Hu D."/>
        </authorList>
    </citation>
    <scope>NUCLEOTIDE SEQUENCE [LARGE SCALE GENOMIC DNA]</scope>
    <source>
        <strain evidence="9 10">2297</strain>
    </source>
</reference>
<dbReference type="Gene3D" id="1.10.1200.10">
    <property type="entry name" value="ACP-like"/>
    <property type="match status" value="1"/>
</dbReference>
<evidence type="ECO:0000256" key="2">
    <source>
        <dbReference type="ARBA" id="ARBA00022553"/>
    </source>
</evidence>
<dbReference type="Gene3D" id="3.40.47.10">
    <property type="match status" value="1"/>
</dbReference>
<feature type="region of interest" description="C-terminal hotdog fold" evidence="5">
    <location>
        <begin position="236"/>
        <end position="377"/>
    </location>
</feature>
<dbReference type="InterPro" id="IPR049551">
    <property type="entry name" value="PKS_DH_C"/>
</dbReference>
<feature type="domain" description="Carrier" evidence="6">
    <location>
        <begin position="860"/>
        <end position="935"/>
    </location>
</feature>
<dbReference type="Gene3D" id="3.40.50.720">
    <property type="entry name" value="NAD(P)-binding Rossmann-like Domain"/>
    <property type="match status" value="1"/>
</dbReference>
<feature type="domain" description="Ketosynthase family 3 (KS3)" evidence="7">
    <location>
        <begin position="952"/>
        <end position="1210"/>
    </location>
</feature>
<dbReference type="InterPro" id="IPR014030">
    <property type="entry name" value="Ketoacyl_synth_N"/>
</dbReference>
<sequence>MTHTLEETGSDAVVTGSLLLGDGGLRRLLTSLTAVFTHGVSVAWTRVYTATGARHVPLPTYAFQHERYWLDPVVTGGGAADVESAGLTPAGHPLLGAALRTAGDESLVMTGRLTAHTHRWLHDHVVGTLPLLPGAALLEVAVHVGVRNGTPHLEELTLHEPLPLPTESDTTDLQVTVIADGPDRATATVHSRPAADDRQGSRPPWIHHATATLCTAAPAPAHATLDWATTWPPSGATETDLSGLYEELTDDGYVYGPAFRLLTRLWNAPDGTVYAEARLPEHDDVAAPHDEGFALHPALLDAILHAVVTTTRSEGGVRLPYAFNDVAVTTPGARTLRARITPSGDSTVALDLAEPSGRRAASIGSLTLRHTDITRLTGAHGATPRSLFALEWEPLTSPGEARPTGQWAVLGDDDTPVLEALRSAGAAPDAHRDLDGLRAALDAGAAAPDILVWTVDGRRRDATVTAAHDHAATALETARAVLLDERLAGTRLLAVTEGAAGPTPVTDVAAAAVWGFLRSAHTETPGRFLLVDTDRDPASLRLLPTVATGDEPQLALRAGQAHTPRLARVTGRADDTAVPFGPDSTVLLTGATGHIGRLVARRLVREHGVRRLVLVSRRGGEATRDLTTELAGEGCEVTTLCCDPADHDALRTALSGLGSDHTLTAVVHATGVLDDGTVTSLAPDQLTTVLRPKVDAAWNLHDLTRDEPLTAFVLMSSVSGILGGAGQANYAAANAFLDALAAHRAGLGLPGQSQAWGLWDQDDRSGGMASRLDTTDRARLARLGVAPLPQEQALALFDRAVADPAPLTVPARLDLRKVREQAEKEGIPVLLRGLVRPPAAGGDGTFTERLTALSPAERLDLALGLVRDLASAVLGHASADRVPGTRAFRDFGFDSLSALELRNRLNNATGLRLPAGLVFDHPTPTELAAHLVDQLVDGAPREEPAAPTSSTDEPLAIVGMACRYPGGVTSPEELWELAATGGDGIGRFPADRGWDLDALHHPDPDHTGTSYTCEGGFLYAAGDFDAGFFGISPREALAMDPQQRLLLETSWEAIEQAGLDADALHGSRTGVFAGQVYHDYAPTPDQTPGLVEGLLMTGSAGSVLSGRVAYTFGFEGPAVTVDTACSSSLVAKCDLALAGGVTVMATPAPFVQFSRQRGLAADGRCKPFSADADGIGMSEGAGVLVLERLSDARRNGHRVLAVVRGSAVNQ</sequence>
<dbReference type="InterPro" id="IPR006162">
    <property type="entry name" value="Ppantetheine_attach_site"/>
</dbReference>
<dbReference type="InterPro" id="IPR009081">
    <property type="entry name" value="PP-bd_ACP"/>
</dbReference>
<dbReference type="InterPro" id="IPR049552">
    <property type="entry name" value="PKS_DH_N"/>
</dbReference>
<feature type="non-terminal residue" evidence="9">
    <location>
        <position position="1210"/>
    </location>
</feature>
<evidence type="ECO:0000259" key="8">
    <source>
        <dbReference type="PROSITE" id="PS52019"/>
    </source>
</evidence>
<feature type="active site" description="Proton acceptor; for dehydratase activity" evidence="5">
    <location>
        <position position="124"/>
    </location>
</feature>
<dbReference type="Gene3D" id="3.30.70.3290">
    <property type="match status" value="1"/>
</dbReference>
<dbReference type="Pfam" id="PF22953">
    <property type="entry name" value="SpnB_Rossmann"/>
    <property type="match status" value="1"/>
</dbReference>
<dbReference type="Pfam" id="PF21089">
    <property type="entry name" value="PKS_DH_N"/>
    <property type="match status" value="1"/>
</dbReference>
<feature type="region of interest" description="N-terminal hotdog fold" evidence="5">
    <location>
        <begin position="92"/>
        <end position="220"/>
    </location>
</feature>
<comment type="caution">
    <text evidence="9">The sequence shown here is derived from an EMBL/GenBank/DDBJ whole genome shotgun (WGS) entry which is preliminary data.</text>
</comment>
<dbReference type="InterPro" id="IPR042104">
    <property type="entry name" value="PKS_dehydratase_sf"/>
</dbReference>
<evidence type="ECO:0000313" key="9">
    <source>
        <dbReference type="EMBL" id="RDD83842.1"/>
    </source>
</evidence>
<dbReference type="InterPro" id="IPR036736">
    <property type="entry name" value="ACP-like_sf"/>
</dbReference>
<dbReference type="InterPro" id="IPR050091">
    <property type="entry name" value="PKS_NRPS_Biosynth_Enz"/>
</dbReference>
<dbReference type="Pfam" id="PF14765">
    <property type="entry name" value="PS-DH"/>
    <property type="match status" value="1"/>
</dbReference>
<dbReference type="GO" id="GO:0004312">
    <property type="term" value="F:fatty acid synthase activity"/>
    <property type="evidence" value="ECO:0007669"/>
    <property type="project" value="TreeGrafter"/>
</dbReference>
<dbReference type="EMBL" id="QQBH01000073">
    <property type="protein sequence ID" value="RDD83842.1"/>
    <property type="molecule type" value="Genomic_DNA"/>
</dbReference>
<dbReference type="Pfam" id="PF00550">
    <property type="entry name" value="PP-binding"/>
    <property type="match status" value="1"/>
</dbReference>
<dbReference type="InterPro" id="IPR020806">
    <property type="entry name" value="PKS_PP-bd"/>
</dbReference>
<dbReference type="GO" id="GO:0017000">
    <property type="term" value="P:antibiotic biosynthetic process"/>
    <property type="evidence" value="ECO:0007669"/>
    <property type="project" value="UniProtKB-ARBA"/>
</dbReference>
<feature type="active site" description="Proton donor; for dehydratase activity" evidence="5">
    <location>
        <position position="301"/>
    </location>
</feature>
<evidence type="ECO:0000259" key="6">
    <source>
        <dbReference type="PROSITE" id="PS50075"/>
    </source>
</evidence>
<evidence type="ECO:0000256" key="1">
    <source>
        <dbReference type="ARBA" id="ARBA00022450"/>
    </source>
</evidence>
<dbReference type="InterPro" id="IPR013968">
    <property type="entry name" value="PKS_KR"/>
</dbReference>
<dbReference type="InterPro" id="IPR055123">
    <property type="entry name" value="SpnB-like_Rossmann"/>
</dbReference>
<evidence type="ECO:0000256" key="4">
    <source>
        <dbReference type="ARBA" id="ARBA00023268"/>
    </source>
</evidence>
<dbReference type="Proteomes" id="UP000253742">
    <property type="component" value="Unassembled WGS sequence"/>
</dbReference>
<dbReference type="InterPro" id="IPR020841">
    <property type="entry name" value="PKS_Beta-ketoAc_synthase_dom"/>
</dbReference>